<feature type="binding site" evidence="1">
    <location>
        <position position="165"/>
    </location>
    <ligand>
        <name>Zn(2+)</name>
        <dbReference type="ChEBI" id="CHEBI:29105"/>
        <note>catalytic</note>
    </ligand>
</feature>
<dbReference type="STRING" id="158441.A0A226DW47"/>
<evidence type="ECO:0000313" key="4">
    <source>
        <dbReference type="EMBL" id="OXA49034.1"/>
    </source>
</evidence>
<dbReference type="InterPro" id="IPR001506">
    <property type="entry name" value="Peptidase_M12A"/>
</dbReference>
<reference evidence="4 5" key="1">
    <citation type="submission" date="2015-12" db="EMBL/GenBank/DDBJ databases">
        <title>The genome of Folsomia candida.</title>
        <authorList>
            <person name="Faddeeva A."/>
            <person name="Derks M.F."/>
            <person name="Anvar Y."/>
            <person name="Smit S."/>
            <person name="Van Straalen N."/>
            <person name="Roelofs D."/>
        </authorList>
    </citation>
    <scope>NUCLEOTIDE SEQUENCE [LARGE SCALE GENOMIC DNA]</scope>
    <source>
        <strain evidence="4 5">VU population</strain>
        <tissue evidence="4">Whole body</tissue>
    </source>
</reference>
<dbReference type="PROSITE" id="PS51864">
    <property type="entry name" value="ASTACIN"/>
    <property type="match status" value="1"/>
</dbReference>
<name>A0A226DW47_FOLCA</name>
<feature type="binding site" evidence="1">
    <location>
        <position position="171"/>
    </location>
    <ligand>
        <name>Zn(2+)</name>
        <dbReference type="ChEBI" id="CHEBI:29105"/>
        <note>catalytic</note>
    </ligand>
</feature>
<dbReference type="PANTHER" id="PTHR10127:SF873">
    <property type="entry name" value="METALLOENDOPEPTIDASE"/>
    <property type="match status" value="1"/>
</dbReference>
<protein>
    <recommendedName>
        <fullName evidence="2">Metalloendopeptidase</fullName>
        <ecNumber evidence="2">3.4.24.-</ecNumber>
    </recommendedName>
</protein>
<keyword evidence="1 2" id="KW-0378">Hydrolase</keyword>
<keyword evidence="1 2" id="KW-0479">Metal-binding</keyword>
<dbReference type="SMART" id="SM00235">
    <property type="entry name" value="ZnMc"/>
    <property type="match status" value="1"/>
</dbReference>
<gene>
    <name evidence="4" type="ORF">Fcan01_16133</name>
</gene>
<feature type="domain" description="Peptidase M12A" evidence="3">
    <location>
        <begin position="66"/>
        <end position="194"/>
    </location>
</feature>
<evidence type="ECO:0000256" key="2">
    <source>
        <dbReference type="RuleBase" id="RU361183"/>
    </source>
</evidence>
<comment type="caution">
    <text evidence="4">The sequence shown here is derived from an EMBL/GenBank/DDBJ whole genome shotgun (WGS) entry which is preliminary data.</text>
</comment>
<keyword evidence="1 2" id="KW-0482">Metalloprotease</keyword>
<keyword evidence="1 2" id="KW-0862">Zinc</keyword>
<comment type="cofactor">
    <cofactor evidence="1 2">
        <name>Zn(2+)</name>
        <dbReference type="ChEBI" id="CHEBI:29105"/>
    </cofactor>
    <text evidence="1 2">Binds 1 zinc ion per subunit.</text>
</comment>
<dbReference type="SUPFAM" id="SSF55486">
    <property type="entry name" value="Metalloproteases ('zincins'), catalytic domain"/>
    <property type="match status" value="1"/>
</dbReference>
<dbReference type="Gene3D" id="3.40.390.10">
    <property type="entry name" value="Collagenase (Catalytic Domain)"/>
    <property type="match status" value="1"/>
</dbReference>
<keyword evidence="1 2" id="KW-0645">Protease</keyword>
<feature type="active site" evidence="1">
    <location>
        <position position="162"/>
    </location>
</feature>
<dbReference type="PRINTS" id="PR00480">
    <property type="entry name" value="ASTACIN"/>
</dbReference>
<keyword evidence="5" id="KW-1185">Reference proteome</keyword>
<feature type="binding site" evidence="1">
    <location>
        <position position="161"/>
    </location>
    <ligand>
        <name>Zn(2+)</name>
        <dbReference type="ChEBI" id="CHEBI:29105"/>
        <note>catalytic</note>
    </ligand>
</feature>
<dbReference type="AlphaFoldDB" id="A0A226DW47"/>
<organism evidence="4 5">
    <name type="scientific">Folsomia candida</name>
    <name type="common">Springtail</name>
    <dbReference type="NCBI Taxonomy" id="158441"/>
    <lineage>
        <taxon>Eukaryota</taxon>
        <taxon>Metazoa</taxon>
        <taxon>Ecdysozoa</taxon>
        <taxon>Arthropoda</taxon>
        <taxon>Hexapoda</taxon>
        <taxon>Collembola</taxon>
        <taxon>Entomobryomorpha</taxon>
        <taxon>Isotomoidea</taxon>
        <taxon>Isotomidae</taxon>
        <taxon>Proisotominae</taxon>
        <taxon>Folsomia</taxon>
    </lineage>
</organism>
<dbReference type="GO" id="GO:0004222">
    <property type="term" value="F:metalloendopeptidase activity"/>
    <property type="evidence" value="ECO:0007669"/>
    <property type="project" value="UniProtKB-UniRule"/>
</dbReference>
<evidence type="ECO:0000259" key="3">
    <source>
        <dbReference type="PROSITE" id="PS51864"/>
    </source>
</evidence>
<dbReference type="PANTHER" id="PTHR10127">
    <property type="entry name" value="DISCOIDIN, CUB, EGF, LAMININ , AND ZINC METALLOPROTEASE DOMAIN CONTAINING"/>
    <property type="match status" value="1"/>
</dbReference>
<dbReference type="Pfam" id="PF01400">
    <property type="entry name" value="Astacin"/>
    <property type="match status" value="1"/>
</dbReference>
<dbReference type="InterPro" id="IPR006026">
    <property type="entry name" value="Peptidase_Metallo"/>
</dbReference>
<dbReference type="EMBL" id="LNIX01000011">
    <property type="protein sequence ID" value="OXA49034.1"/>
    <property type="molecule type" value="Genomic_DNA"/>
</dbReference>
<proteinExistence type="predicted"/>
<accession>A0A226DW47</accession>
<keyword evidence="2" id="KW-0732">Signal</keyword>
<sequence>MVLIAVVILVLLINKLVTCTGLGYTCDKIGNTCRQWRAGALEEGIIQVGDMLFYCDDFFNNGTLKGAITTAERLWDGGIIPYEIDEILSIILERHRPLIMAAMKQYEDFTCVKFIARMTEVNYLYIEQGTAGCSTFFGNLRWGRQILRLGRGCLFIGTVVHELDHTVGLHHEHNRIDGDEYIDVLWESIQQGIA</sequence>
<dbReference type="InterPro" id="IPR024079">
    <property type="entry name" value="MetalloPept_cat_dom_sf"/>
</dbReference>
<comment type="caution">
    <text evidence="1">Lacks conserved residue(s) required for the propagation of feature annotation.</text>
</comment>
<dbReference type="EC" id="3.4.24.-" evidence="2"/>
<feature type="signal peptide" evidence="2">
    <location>
        <begin position="1"/>
        <end position="19"/>
    </location>
</feature>
<dbReference type="GO" id="GO:0008270">
    <property type="term" value="F:zinc ion binding"/>
    <property type="evidence" value="ECO:0007669"/>
    <property type="project" value="UniProtKB-UniRule"/>
</dbReference>
<dbReference type="GO" id="GO:0006508">
    <property type="term" value="P:proteolysis"/>
    <property type="evidence" value="ECO:0007669"/>
    <property type="project" value="UniProtKB-KW"/>
</dbReference>
<feature type="chain" id="PRO_5011834637" description="Metalloendopeptidase" evidence="2">
    <location>
        <begin position="20"/>
        <end position="194"/>
    </location>
</feature>
<evidence type="ECO:0000256" key="1">
    <source>
        <dbReference type="PROSITE-ProRule" id="PRU01211"/>
    </source>
</evidence>
<dbReference type="Proteomes" id="UP000198287">
    <property type="component" value="Unassembled WGS sequence"/>
</dbReference>
<dbReference type="OrthoDB" id="431034at2759"/>
<evidence type="ECO:0000313" key="5">
    <source>
        <dbReference type="Proteomes" id="UP000198287"/>
    </source>
</evidence>